<dbReference type="WBParaSite" id="jg2967">
    <property type="protein sequence ID" value="jg2967"/>
    <property type="gene ID" value="jg2967"/>
</dbReference>
<accession>A0A915E9H2</accession>
<feature type="signal peptide" evidence="1">
    <location>
        <begin position="1"/>
        <end position="28"/>
    </location>
</feature>
<feature type="chain" id="PRO_5037265359" evidence="1">
    <location>
        <begin position="29"/>
        <end position="194"/>
    </location>
</feature>
<evidence type="ECO:0000313" key="3">
    <source>
        <dbReference type="WBParaSite" id="jg2967"/>
    </source>
</evidence>
<dbReference type="AlphaFoldDB" id="A0A915E9H2"/>
<dbReference type="Proteomes" id="UP000887574">
    <property type="component" value="Unplaced"/>
</dbReference>
<keyword evidence="2" id="KW-1185">Reference proteome</keyword>
<reference evidence="3" key="1">
    <citation type="submission" date="2022-11" db="UniProtKB">
        <authorList>
            <consortium name="WormBaseParasite"/>
        </authorList>
    </citation>
    <scope>IDENTIFICATION</scope>
</reference>
<protein>
    <submittedName>
        <fullName evidence="3">Uncharacterized protein</fullName>
    </submittedName>
</protein>
<proteinExistence type="predicted"/>
<evidence type="ECO:0000313" key="2">
    <source>
        <dbReference type="Proteomes" id="UP000887574"/>
    </source>
</evidence>
<keyword evidence="1" id="KW-0732">Signal</keyword>
<organism evidence="2 3">
    <name type="scientific">Ditylenchus dipsaci</name>
    <dbReference type="NCBI Taxonomy" id="166011"/>
    <lineage>
        <taxon>Eukaryota</taxon>
        <taxon>Metazoa</taxon>
        <taxon>Ecdysozoa</taxon>
        <taxon>Nematoda</taxon>
        <taxon>Chromadorea</taxon>
        <taxon>Rhabditida</taxon>
        <taxon>Tylenchina</taxon>
        <taxon>Tylenchomorpha</taxon>
        <taxon>Sphaerularioidea</taxon>
        <taxon>Anguinidae</taxon>
        <taxon>Anguininae</taxon>
        <taxon>Ditylenchus</taxon>
    </lineage>
</organism>
<evidence type="ECO:0000256" key="1">
    <source>
        <dbReference type="SAM" id="SignalP"/>
    </source>
</evidence>
<name>A0A915E9H2_9BILA</name>
<sequence length="194" mass="19937">MQIRVFWKCVIVALNIFCLAALVGTSYALPGVTVPAVPNQPAVTVPNVPNVTVPNLLNVSAVHGSPDSTGVAGLIKVILGLLHGLLSILTNEGLKPVEDIIPSQLVGRVPLPSELLHAFTNQLPTGAPSVPGATSLISIIDGPLPLIPGIIPDTLARLPLSALSLTSLLNSINQIANVGEVLNPLLGNPLVPAL</sequence>